<feature type="active site" description="Proton donor/acceptor" evidence="10">
    <location>
        <position position="13"/>
    </location>
</feature>
<keyword evidence="14" id="KW-0175">Coiled coil</keyword>
<organism evidence="15 16">
    <name type="scientific">Lachnoanaerobaculum saburreum</name>
    <dbReference type="NCBI Taxonomy" id="467210"/>
    <lineage>
        <taxon>Bacteria</taxon>
        <taxon>Bacillati</taxon>
        <taxon>Bacillota</taxon>
        <taxon>Clostridia</taxon>
        <taxon>Lachnospirales</taxon>
        <taxon>Lachnospiraceae</taxon>
        <taxon>Lachnoanaerobaculum</taxon>
    </lineage>
</organism>
<evidence type="ECO:0000256" key="5">
    <source>
        <dbReference type="ARBA" id="ARBA00023235"/>
    </source>
</evidence>
<evidence type="ECO:0000256" key="4">
    <source>
        <dbReference type="ARBA" id="ARBA00022842"/>
    </source>
</evidence>
<dbReference type="NCBIfam" id="TIGR01990">
    <property type="entry name" value="bPGM"/>
    <property type="match status" value="1"/>
</dbReference>
<evidence type="ECO:0000256" key="7">
    <source>
        <dbReference type="ARBA" id="ARBA00044926"/>
    </source>
</evidence>
<dbReference type="EMBL" id="LSDA01000095">
    <property type="protein sequence ID" value="KXB57160.1"/>
    <property type="molecule type" value="Genomic_DNA"/>
</dbReference>
<dbReference type="PRINTS" id="PR00413">
    <property type="entry name" value="HADHALOGNASE"/>
</dbReference>
<evidence type="ECO:0000256" key="10">
    <source>
        <dbReference type="PIRSR" id="PIRSR610972-1"/>
    </source>
</evidence>
<evidence type="ECO:0000313" key="15">
    <source>
        <dbReference type="EMBL" id="KXB57160.1"/>
    </source>
</evidence>
<feature type="binding site" evidence="11">
    <location>
        <begin position="116"/>
        <end position="120"/>
    </location>
    <ligand>
        <name>substrate</name>
    </ligand>
</feature>
<evidence type="ECO:0000256" key="13">
    <source>
        <dbReference type="PIRSR" id="PIRSR610972-4"/>
    </source>
</evidence>
<dbReference type="NCBIfam" id="TIGR01549">
    <property type="entry name" value="HAD-SF-IA-v1"/>
    <property type="match status" value="1"/>
</dbReference>
<gene>
    <name evidence="15" type="ORF">HMPREF1866_01555</name>
</gene>
<proteinExistence type="inferred from homology"/>
<dbReference type="GO" id="GO:0008801">
    <property type="term" value="F:beta-phosphoglucomutase activity"/>
    <property type="evidence" value="ECO:0007669"/>
    <property type="project" value="UniProtKB-EC"/>
</dbReference>
<feature type="binding site" evidence="11">
    <location>
        <position position="147"/>
    </location>
    <ligand>
        <name>substrate</name>
    </ligand>
</feature>
<evidence type="ECO:0000256" key="3">
    <source>
        <dbReference type="ARBA" id="ARBA00022723"/>
    </source>
</evidence>
<keyword evidence="5" id="KW-0413">Isomerase</keyword>
<comment type="catalytic activity">
    <reaction evidence="7">
        <text>beta-D-glucose 1-phosphate = beta-D-glucose 6-phosphate</text>
        <dbReference type="Rhea" id="RHEA:20113"/>
        <dbReference type="ChEBI" id="CHEBI:57684"/>
        <dbReference type="ChEBI" id="CHEBI:58247"/>
        <dbReference type="EC" id="5.4.2.6"/>
    </reaction>
</comment>
<name>A0A133ZP06_9FIRM</name>
<evidence type="ECO:0000256" key="14">
    <source>
        <dbReference type="SAM" id="Coils"/>
    </source>
</evidence>
<dbReference type="PANTHER" id="PTHR46193">
    <property type="entry name" value="6-PHOSPHOGLUCONATE PHOSPHATASE"/>
    <property type="match status" value="1"/>
</dbReference>
<dbReference type="Proteomes" id="UP000070394">
    <property type="component" value="Unassembled WGS sequence"/>
</dbReference>
<dbReference type="Gene3D" id="1.10.150.240">
    <property type="entry name" value="Putative phosphatase, domain 2"/>
    <property type="match status" value="1"/>
</dbReference>
<evidence type="ECO:0000256" key="9">
    <source>
        <dbReference type="ARBA" id="ARBA00044991"/>
    </source>
</evidence>
<keyword evidence="6" id="KW-0119">Carbohydrate metabolism</keyword>
<comment type="similarity">
    <text evidence="1">Belongs to the HAD-like hydrolase superfamily. CbbY/CbbZ/Gph/YieH family.</text>
</comment>
<dbReference type="SUPFAM" id="SSF56784">
    <property type="entry name" value="HAD-like"/>
    <property type="match status" value="1"/>
</dbReference>
<feature type="site" description="Important for catalytic activity and assists the phosphoryl transfer reaction to Asp8 by balancing charge and orienting the reacting groups" evidence="13">
    <location>
        <position position="116"/>
    </location>
</feature>
<keyword evidence="2" id="KW-0597">Phosphoprotein</keyword>
<evidence type="ECO:0000313" key="16">
    <source>
        <dbReference type="Proteomes" id="UP000070394"/>
    </source>
</evidence>
<feature type="binding site" evidence="12">
    <location>
        <position position="172"/>
    </location>
    <ligand>
        <name>Mg(2+)</name>
        <dbReference type="ChEBI" id="CHEBI:18420"/>
    </ligand>
</feature>
<dbReference type="InterPro" id="IPR010972">
    <property type="entry name" value="Beta-PGM"/>
</dbReference>
<dbReference type="EC" id="5.4.2.6" evidence="8"/>
<dbReference type="OrthoDB" id="9797743at2"/>
<comment type="caution">
    <text evidence="15">The sequence shown here is derived from an EMBL/GenBank/DDBJ whole genome shotgun (WGS) entry which is preliminary data.</text>
</comment>
<feature type="binding site" evidence="11">
    <location>
        <begin position="11"/>
        <end position="13"/>
    </location>
    <ligand>
        <name>substrate</name>
    </ligand>
</feature>
<dbReference type="GO" id="GO:0000287">
    <property type="term" value="F:magnesium ion binding"/>
    <property type="evidence" value="ECO:0007669"/>
    <property type="project" value="InterPro"/>
</dbReference>
<feature type="binding site" evidence="12">
    <location>
        <position position="171"/>
    </location>
    <ligand>
        <name>Mg(2+)</name>
        <dbReference type="ChEBI" id="CHEBI:18420"/>
    </ligand>
</feature>
<feature type="binding site" evidence="12">
    <location>
        <position position="13"/>
    </location>
    <ligand>
        <name>Mg(2+)</name>
        <dbReference type="ChEBI" id="CHEBI:18420"/>
    </ligand>
</feature>
<evidence type="ECO:0000256" key="8">
    <source>
        <dbReference type="ARBA" id="ARBA00044968"/>
    </source>
</evidence>
<dbReference type="InterPro" id="IPR023198">
    <property type="entry name" value="PGP-like_dom2"/>
</dbReference>
<feature type="binding site" evidence="11">
    <location>
        <position position="54"/>
    </location>
    <ligand>
        <name>substrate</name>
    </ligand>
</feature>
<dbReference type="GO" id="GO:0005975">
    <property type="term" value="P:carbohydrate metabolic process"/>
    <property type="evidence" value="ECO:0007669"/>
    <property type="project" value="InterPro"/>
</dbReference>
<dbReference type="InterPro" id="IPR051600">
    <property type="entry name" value="Beta-PGM-like"/>
</dbReference>
<dbReference type="SFLD" id="SFLDG01135">
    <property type="entry name" value="C1.5.6:_HAD__Beta-PGM__Phospha"/>
    <property type="match status" value="1"/>
</dbReference>
<keyword evidence="3 12" id="KW-0479">Metal-binding</keyword>
<dbReference type="InterPro" id="IPR023214">
    <property type="entry name" value="HAD_sf"/>
</dbReference>
<dbReference type="STRING" id="467210.HMPREF1866_01555"/>
<feature type="binding site" evidence="12">
    <location>
        <position position="11"/>
    </location>
    <ligand>
        <name>Mg(2+)</name>
        <dbReference type="ChEBI" id="CHEBI:18420"/>
    </ligand>
</feature>
<reference evidence="16" key="1">
    <citation type="submission" date="2016-01" db="EMBL/GenBank/DDBJ databases">
        <authorList>
            <person name="Mitreva M."/>
            <person name="Pepin K.H."/>
            <person name="Mihindukulasuriya K.A."/>
            <person name="Fulton R."/>
            <person name="Fronick C."/>
            <person name="O'Laughlin M."/>
            <person name="Miner T."/>
            <person name="Herter B."/>
            <person name="Rosa B.A."/>
            <person name="Cordes M."/>
            <person name="Tomlinson C."/>
            <person name="Wollam A."/>
            <person name="Palsikar V.B."/>
            <person name="Mardis E.R."/>
            <person name="Wilson R.K."/>
        </authorList>
    </citation>
    <scope>NUCLEOTIDE SEQUENCE [LARGE SCALE GENOMIC DNA]</scope>
    <source>
        <strain evidence="16">DNF00896</strain>
    </source>
</reference>
<dbReference type="InterPro" id="IPR010976">
    <property type="entry name" value="B-phosphoglucomutase_hydrolase"/>
</dbReference>
<accession>A0A133ZP06</accession>
<feature type="binding site" evidence="11">
    <location>
        <position position="27"/>
    </location>
    <ligand>
        <name>substrate</name>
    </ligand>
</feature>
<keyword evidence="4 12" id="KW-0460">Magnesium</keyword>
<sequence length="214" mass="24407">MDRKYKGIIFDLDGVICHTDRYHYMAWKNIADGLGIYFDEEINNRLRGVSRMESLEIILERSDKKYIDKEKEEFANKKNELYKELLNEMSEKDLDKKVKDTLDILKQRGYKTAIASSSKNAKLILSKLNLIDFFDIIIDGNDIKYSKPDKEVFEKAGIGLKLLPNECLVVEDAASGVEGAIRAGMRVAGIGDAKKLGDVSYSLESFEDLQKYCI</sequence>
<comment type="cofactor">
    <cofactor evidence="12">
        <name>Mg(2+)</name>
        <dbReference type="ChEBI" id="CHEBI:18420"/>
    </cofactor>
    <text evidence="12">Binds 2 magnesium ions per subunit.</text>
</comment>
<dbReference type="PANTHER" id="PTHR46193:SF18">
    <property type="entry name" value="HEXITOL PHOSPHATASE B"/>
    <property type="match status" value="1"/>
</dbReference>
<dbReference type="RefSeq" id="WP_060931287.1">
    <property type="nucleotide sequence ID" value="NZ_KQ959831.1"/>
</dbReference>
<dbReference type="NCBIfam" id="TIGR01509">
    <property type="entry name" value="HAD-SF-IA-v3"/>
    <property type="match status" value="1"/>
</dbReference>
<evidence type="ECO:0000256" key="2">
    <source>
        <dbReference type="ARBA" id="ARBA00022553"/>
    </source>
</evidence>
<dbReference type="Pfam" id="PF00702">
    <property type="entry name" value="Hydrolase"/>
    <property type="match status" value="1"/>
</dbReference>
<dbReference type="CDD" id="cd02598">
    <property type="entry name" value="HAD_BPGM"/>
    <property type="match status" value="1"/>
</dbReference>
<dbReference type="Gene3D" id="3.40.50.1000">
    <property type="entry name" value="HAD superfamily/HAD-like"/>
    <property type="match status" value="1"/>
</dbReference>
<feature type="binding site" evidence="11">
    <location>
        <position position="78"/>
    </location>
    <ligand>
        <name>substrate</name>
    </ligand>
</feature>
<dbReference type="NCBIfam" id="TIGR02009">
    <property type="entry name" value="PGMB-YQAB-SF"/>
    <property type="match status" value="1"/>
</dbReference>
<dbReference type="SFLD" id="SFLDS00003">
    <property type="entry name" value="Haloacid_Dehalogenase"/>
    <property type="match status" value="1"/>
</dbReference>
<dbReference type="InterPro" id="IPR036412">
    <property type="entry name" value="HAD-like_sf"/>
</dbReference>
<feature type="site" description="Important for catalytic activity and assists the phosphoryl transfer reaction to Asp8 by balancing charge and orienting the reacting groups" evidence="13">
    <location>
        <position position="147"/>
    </location>
</feature>
<feature type="coiled-coil region" evidence="14">
    <location>
        <begin position="52"/>
        <end position="92"/>
    </location>
</feature>
<evidence type="ECO:0000256" key="11">
    <source>
        <dbReference type="PIRSR" id="PIRSR610972-2"/>
    </source>
</evidence>
<dbReference type="SFLD" id="SFLDG01129">
    <property type="entry name" value="C1.5:_HAD__Beta-PGM__Phosphata"/>
    <property type="match status" value="1"/>
</dbReference>
<evidence type="ECO:0000256" key="1">
    <source>
        <dbReference type="ARBA" id="ARBA00006171"/>
    </source>
</evidence>
<feature type="binding site" evidence="11">
    <location>
        <begin position="46"/>
        <end position="51"/>
    </location>
    <ligand>
        <name>substrate</name>
    </ligand>
</feature>
<protein>
    <recommendedName>
        <fullName evidence="9">Beta-phosphoglucomutase</fullName>
        <ecNumber evidence="8">5.4.2.6</ecNumber>
    </recommendedName>
</protein>
<evidence type="ECO:0000256" key="12">
    <source>
        <dbReference type="PIRSR" id="PIRSR610972-3"/>
    </source>
</evidence>
<dbReference type="InterPro" id="IPR006439">
    <property type="entry name" value="HAD-SF_hydro_IA"/>
</dbReference>
<feature type="active site" description="Nucleophile" evidence="10">
    <location>
        <position position="11"/>
    </location>
</feature>
<dbReference type="PATRIC" id="fig|467210.3.peg.1540"/>
<keyword evidence="16" id="KW-1185">Reference proteome</keyword>
<evidence type="ECO:0000256" key="6">
    <source>
        <dbReference type="ARBA" id="ARBA00023277"/>
    </source>
</evidence>
<dbReference type="AlphaFoldDB" id="A0A133ZP06"/>